<evidence type="ECO:0000313" key="2">
    <source>
        <dbReference type="Proteomes" id="UP000005391"/>
    </source>
</evidence>
<proteinExistence type="predicted"/>
<evidence type="ECO:0000313" key="1">
    <source>
        <dbReference type="EMBL" id="EFS98502.1"/>
    </source>
</evidence>
<dbReference type="AlphaFoldDB" id="E4MPF1"/>
<dbReference type="Proteomes" id="UP000005391">
    <property type="component" value="Unassembled WGS sequence"/>
</dbReference>
<comment type="caution">
    <text evidence="1">The sequence shown here is derived from an EMBL/GenBank/DDBJ whole genome shotgun (WGS) entry which is preliminary data.</text>
</comment>
<dbReference type="HOGENOM" id="CLU_3267438_0_0_10"/>
<protein>
    <submittedName>
        <fullName evidence="1">Uncharacterized protein</fullName>
    </submittedName>
</protein>
<organism evidence="1 2">
    <name type="scientific">Capnocytophaga ochracea F0287</name>
    <dbReference type="NCBI Taxonomy" id="873517"/>
    <lineage>
        <taxon>Bacteria</taxon>
        <taxon>Pseudomonadati</taxon>
        <taxon>Bacteroidota</taxon>
        <taxon>Flavobacteriia</taxon>
        <taxon>Flavobacteriales</taxon>
        <taxon>Flavobacteriaceae</taxon>
        <taxon>Capnocytophaga</taxon>
    </lineage>
</organism>
<gene>
    <name evidence="1" type="ORF">HMPREF1977_0261</name>
</gene>
<name>E4MPF1_CAPOC</name>
<accession>E4MPF1</accession>
<reference evidence="1 2" key="1">
    <citation type="submission" date="2010-10" db="EMBL/GenBank/DDBJ databases">
        <authorList>
            <person name="Muzny D."/>
            <person name="Qin X."/>
            <person name="Deng J."/>
            <person name="Jiang H."/>
            <person name="Liu Y."/>
            <person name="Qu J."/>
            <person name="Song X.-Z."/>
            <person name="Zhang L."/>
            <person name="Thornton R."/>
            <person name="Coyle M."/>
            <person name="Francisco L."/>
            <person name="Jackson L."/>
            <person name="Javaid M."/>
            <person name="Korchina V."/>
            <person name="Kovar C."/>
            <person name="Mata R."/>
            <person name="Mathew T."/>
            <person name="Ngo R."/>
            <person name="Nguyen L."/>
            <person name="Nguyen N."/>
            <person name="Okwuonu G."/>
            <person name="Ongeri F."/>
            <person name="Pham C."/>
            <person name="Simmons D."/>
            <person name="Wilczek-Boney K."/>
            <person name="Hale W."/>
            <person name="Jakkamsetti A."/>
            <person name="Pham P."/>
            <person name="Ruth R."/>
            <person name="San Lucas F."/>
            <person name="Warren J."/>
            <person name="Zhang J."/>
            <person name="Zhao Z."/>
            <person name="Zhou C."/>
            <person name="Zhu D."/>
            <person name="Lee S."/>
            <person name="Bess C."/>
            <person name="Blankenburg K."/>
            <person name="Forbes L."/>
            <person name="Fu Q."/>
            <person name="Gubbala S."/>
            <person name="Hirani K."/>
            <person name="Jayaseelan J.C."/>
            <person name="Lara F."/>
            <person name="Munidasa M."/>
            <person name="Palculict T."/>
            <person name="Patil S."/>
            <person name="Pu L.-L."/>
            <person name="Saada N."/>
            <person name="Tang L."/>
            <person name="Weissenberger G."/>
            <person name="Zhu Y."/>
            <person name="Hemphill L."/>
            <person name="Shang Y."/>
            <person name="Youmans B."/>
            <person name="Ayvaz T."/>
            <person name="Ross M."/>
            <person name="Santibanez J."/>
            <person name="Aqrawi P."/>
            <person name="Gross S."/>
            <person name="Joshi V."/>
            <person name="Fowler G."/>
            <person name="Nazareth L."/>
            <person name="Reid J."/>
            <person name="Worley K."/>
            <person name="Petrosino J."/>
            <person name="Highlander S."/>
            <person name="Gibbs R."/>
        </authorList>
    </citation>
    <scope>NUCLEOTIDE SEQUENCE [LARGE SCALE GENOMIC DNA]</scope>
    <source>
        <strain evidence="1 2">F0287</strain>
    </source>
</reference>
<dbReference type="EMBL" id="AEOH01000005">
    <property type="protein sequence ID" value="EFS98502.1"/>
    <property type="molecule type" value="Genomic_DNA"/>
</dbReference>
<sequence length="41" mass="4827">MLSNKHLFYTIKTLYSLAFCDTLLAKKNCLSCYDLLYKMKS</sequence>